<feature type="transmembrane region" description="Helical" evidence="5">
    <location>
        <begin position="9"/>
        <end position="32"/>
    </location>
</feature>
<dbReference type="EC" id="3.4.21.-" evidence="7"/>
<proteinExistence type="inferred from homology"/>
<dbReference type="InterPro" id="IPR002142">
    <property type="entry name" value="Peptidase_S49"/>
</dbReference>
<evidence type="ECO:0000256" key="5">
    <source>
        <dbReference type="SAM" id="Phobius"/>
    </source>
</evidence>
<dbReference type="GO" id="GO:0006508">
    <property type="term" value="P:proteolysis"/>
    <property type="evidence" value="ECO:0007669"/>
    <property type="project" value="UniProtKB-KW"/>
</dbReference>
<evidence type="ECO:0000256" key="4">
    <source>
        <dbReference type="ARBA" id="ARBA00022825"/>
    </source>
</evidence>
<dbReference type="InterPro" id="IPR047272">
    <property type="entry name" value="S49_SppA_C"/>
</dbReference>
<dbReference type="EMBL" id="LT607756">
    <property type="protein sequence ID" value="SCG85323.1"/>
    <property type="molecule type" value="Genomic_DNA"/>
</dbReference>
<dbReference type="Gene3D" id="6.20.330.10">
    <property type="match status" value="1"/>
</dbReference>
<name>A0A1D3L191_9EURY</name>
<dbReference type="Proteomes" id="UP000094707">
    <property type="component" value="Chromosome I"/>
</dbReference>
<dbReference type="SUPFAM" id="SSF52096">
    <property type="entry name" value="ClpP/crotonase"/>
    <property type="match status" value="1"/>
</dbReference>
<keyword evidence="5" id="KW-1133">Transmembrane helix</keyword>
<comment type="similarity">
    <text evidence="1">Belongs to the peptidase S49 family.</text>
</comment>
<dbReference type="Gene3D" id="3.90.226.10">
    <property type="entry name" value="2-enoyl-CoA Hydratase, Chain A, domain 1"/>
    <property type="match status" value="1"/>
</dbReference>
<keyword evidence="5" id="KW-0812">Transmembrane</keyword>
<keyword evidence="2 7" id="KW-0645">Protease</keyword>
<dbReference type="InterPro" id="IPR004635">
    <property type="entry name" value="Pept_S49_SppA"/>
</dbReference>
<dbReference type="KEGG" id="mcub:MCBB_0752"/>
<keyword evidence="3 7" id="KW-0378">Hydrolase</keyword>
<evidence type="ECO:0000313" key="8">
    <source>
        <dbReference type="Proteomes" id="UP000094707"/>
    </source>
</evidence>
<reference evidence="7 8" key="1">
    <citation type="submission" date="2016-08" db="EMBL/GenBank/DDBJ databases">
        <authorList>
            <person name="Seilhamer J.J."/>
        </authorList>
    </citation>
    <scope>NUCLEOTIDE SEQUENCE [LARGE SCALE GENOMIC DNA]</scope>
    <source>
        <strain evidence="7">Buetzberg</strain>
    </source>
</reference>
<dbReference type="CDD" id="cd07023">
    <property type="entry name" value="S49_Sppa_N_C"/>
    <property type="match status" value="1"/>
</dbReference>
<dbReference type="PANTHER" id="PTHR42987">
    <property type="entry name" value="PEPTIDASE S49"/>
    <property type="match status" value="1"/>
</dbReference>
<dbReference type="PATRIC" id="fig|129848.4.peg.757"/>
<dbReference type="InterPro" id="IPR029045">
    <property type="entry name" value="ClpP/crotonase-like_dom_sf"/>
</dbReference>
<evidence type="ECO:0000256" key="3">
    <source>
        <dbReference type="ARBA" id="ARBA00022801"/>
    </source>
</evidence>
<accession>A0A1D3L191</accession>
<evidence type="ECO:0000313" key="7">
    <source>
        <dbReference type="EMBL" id="SCG85323.1"/>
    </source>
</evidence>
<dbReference type="Pfam" id="PF01343">
    <property type="entry name" value="Peptidase_S49"/>
    <property type="match status" value="1"/>
</dbReference>
<protein>
    <submittedName>
        <fullName evidence="7">Putative protease MJ0651</fullName>
        <ecNumber evidence="7">3.4.21.-</ecNumber>
    </submittedName>
</protein>
<keyword evidence="4" id="KW-0720">Serine protease</keyword>
<keyword evidence="5" id="KW-0472">Membrane</keyword>
<organism evidence="7 8">
    <name type="scientific">Methanobacterium congolense</name>
    <dbReference type="NCBI Taxonomy" id="118062"/>
    <lineage>
        <taxon>Archaea</taxon>
        <taxon>Methanobacteriati</taxon>
        <taxon>Methanobacteriota</taxon>
        <taxon>Methanomada group</taxon>
        <taxon>Methanobacteria</taxon>
        <taxon>Methanobacteriales</taxon>
        <taxon>Methanobacteriaceae</taxon>
        <taxon>Methanobacterium</taxon>
    </lineage>
</organism>
<dbReference type="AlphaFoldDB" id="A0A1D3L191"/>
<evidence type="ECO:0000256" key="2">
    <source>
        <dbReference type="ARBA" id="ARBA00022670"/>
    </source>
</evidence>
<dbReference type="PANTHER" id="PTHR42987:SF4">
    <property type="entry name" value="PROTEASE SOHB-RELATED"/>
    <property type="match status" value="1"/>
</dbReference>
<dbReference type="STRING" id="118062.MCBB_0752"/>
<feature type="domain" description="Peptidase S49" evidence="6">
    <location>
        <begin position="110"/>
        <end position="258"/>
    </location>
</feature>
<sequence length="308" mass="32607">MIMDKNTKIVLTVIGGGLTVLLLLMIVFVAYIGSSTDGNPFGDTVAVIPLQGEIGYASSSVLSSDVVTPETFDDEMSQAEDDPSVSAILVEVNSPGGTPVASEEIMESINDSKKPVVVWISDVGASGAYLASTSADKIVASPSSMVGSIGVIMDMTDLSGLYQKLGINKYSIKAGEYKDMGADYRNLTSEERSMLQSMVDQDYAHFISIVATNRHLNETYVESVAGGKIYTGTQAKDLKLVDDTGSKEHALDLAAKLGGIDGEYNKVTITPPTSFEDMLSSVSSSLAYSLGKGIGSNLKEGSIEYIFQ</sequence>
<evidence type="ECO:0000256" key="1">
    <source>
        <dbReference type="ARBA" id="ARBA00008683"/>
    </source>
</evidence>
<dbReference type="NCBIfam" id="TIGR00706">
    <property type="entry name" value="SppA_dom"/>
    <property type="match status" value="1"/>
</dbReference>
<gene>
    <name evidence="7" type="ORF">MCBB_0752</name>
</gene>
<evidence type="ECO:0000259" key="6">
    <source>
        <dbReference type="Pfam" id="PF01343"/>
    </source>
</evidence>
<keyword evidence="8" id="KW-1185">Reference proteome</keyword>
<dbReference type="GO" id="GO:0008236">
    <property type="term" value="F:serine-type peptidase activity"/>
    <property type="evidence" value="ECO:0007669"/>
    <property type="project" value="UniProtKB-KW"/>
</dbReference>